<dbReference type="RefSeq" id="WP_007288599.1">
    <property type="nucleotide sequence ID" value="NZ_AAWL01000003.1"/>
</dbReference>
<dbReference type="PIRSF" id="PIRSF006816">
    <property type="entry name" value="Cyc3_hyd_g"/>
    <property type="match status" value="1"/>
</dbReference>
<dbReference type="Proteomes" id="UP000005139">
    <property type="component" value="Unassembled WGS sequence"/>
</dbReference>
<proteinExistence type="predicted"/>
<reference evidence="4 5" key="1">
    <citation type="submission" date="2007-01" db="EMBL/GenBank/DDBJ databases">
        <title>Annotation of the draft genome assembly of Thermosinus carboxydivorans Nor1.</title>
        <authorList>
            <consortium name="US DOE Joint Genome Institute (JGI-ORNL)"/>
            <person name="Larimer F."/>
            <person name="Land M."/>
            <person name="Hauser L."/>
        </authorList>
    </citation>
    <scope>NUCLEOTIDE SEQUENCE [LARGE SCALE GENOMIC DNA]</scope>
    <source>
        <strain evidence="4 5">Nor1</strain>
    </source>
</reference>
<dbReference type="GO" id="GO:0051537">
    <property type="term" value="F:2 iron, 2 sulfur cluster binding"/>
    <property type="evidence" value="ECO:0007669"/>
    <property type="project" value="UniProtKB-KW"/>
</dbReference>
<dbReference type="GO" id="GO:0016491">
    <property type="term" value="F:oxidoreductase activity"/>
    <property type="evidence" value="ECO:0007669"/>
    <property type="project" value="InterPro"/>
</dbReference>
<feature type="binding site" evidence="2">
    <location>
        <position position="237"/>
    </location>
    <ligand>
        <name>[2Fe-2S] cluster</name>
        <dbReference type="ChEBI" id="CHEBI:190135"/>
    </ligand>
</feature>
<keyword evidence="2" id="KW-0479">Metal-binding</keyword>
<dbReference type="Gene3D" id="2.40.30.10">
    <property type="entry name" value="Translation factors"/>
    <property type="match status" value="1"/>
</dbReference>
<protein>
    <submittedName>
        <fullName evidence="4">Oxidoreductase FAD/NAD(P)-binding domain protein</fullName>
    </submittedName>
</protein>
<keyword evidence="2" id="KW-0411">Iron-sulfur</keyword>
<dbReference type="OrthoDB" id="9778346at2"/>
<comment type="cofactor">
    <cofactor evidence="1">
        <name>FAD</name>
        <dbReference type="ChEBI" id="CHEBI:57692"/>
    </cofactor>
    <text evidence="1">Binds 1 FAD per subunit.</text>
</comment>
<name>A1HNJ2_9FIRM</name>
<comment type="caution">
    <text evidence="4">The sequence shown here is derived from an EMBL/GenBank/DDBJ whole genome shotgun (WGS) entry which is preliminary data.</text>
</comment>
<dbReference type="eggNOG" id="COG0543">
    <property type="taxonomic scope" value="Bacteria"/>
</dbReference>
<feature type="domain" description="FAD-binding FR-type" evidence="3">
    <location>
        <begin position="1"/>
        <end position="95"/>
    </location>
</feature>
<dbReference type="EMBL" id="AAWL01000003">
    <property type="protein sequence ID" value="EAX48351.1"/>
    <property type="molecule type" value="Genomic_DNA"/>
</dbReference>
<evidence type="ECO:0000256" key="1">
    <source>
        <dbReference type="PIRSR" id="PIRSR006816-1"/>
    </source>
</evidence>
<dbReference type="GO" id="GO:0050660">
    <property type="term" value="F:flavin adenine dinucleotide binding"/>
    <property type="evidence" value="ECO:0007669"/>
    <property type="project" value="InterPro"/>
</dbReference>
<dbReference type="Pfam" id="PF00175">
    <property type="entry name" value="NAD_binding_1"/>
    <property type="match status" value="1"/>
</dbReference>
<dbReference type="SUPFAM" id="SSF63380">
    <property type="entry name" value="Riboflavin synthase domain-like"/>
    <property type="match status" value="1"/>
</dbReference>
<dbReference type="CDD" id="cd06219">
    <property type="entry name" value="DHOD_e_trans_like1"/>
    <property type="match status" value="1"/>
</dbReference>
<feature type="binding site" evidence="2">
    <location>
        <position position="222"/>
    </location>
    <ligand>
        <name>[2Fe-2S] cluster</name>
        <dbReference type="ChEBI" id="CHEBI:190135"/>
    </ligand>
</feature>
<sequence>MYTILDKKVLSPGVKQVVVSAPLIARKARPGEFVILRVDENGERIPLTIADFDRQAGTVTLIFQEVGATTRRLGRLETGDALSDLAGPLGKPTHIEKMGTVVCVGGGIGIAPIYPIARGMKEAGNRVISILGARTRELLILEQEMKAVSDLVYITTDDGSYGRRGLVTDVLQELLDSGEPIAEVIAIGPVVMMRAVAETTRPYGVKTIVSLNPIMVDGTGMCGGCRVSVGGQTKFACVDGPEFDGHQVDFAGLMARQRMYVEQEKYADNQTYQKEGGCRCRH</sequence>
<gene>
    <name evidence="4" type="ORF">TcarDRAFT_2301</name>
</gene>
<dbReference type="PANTHER" id="PTHR43513:SF3">
    <property type="entry name" value="DIHYDROOROTATE DEHYDROGENASE B (NAD(+)), ELECTRON TRANSFER SUBUNIT-RELATED"/>
    <property type="match status" value="1"/>
</dbReference>
<feature type="binding site" evidence="2">
    <location>
        <position position="225"/>
    </location>
    <ligand>
        <name>[2Fe-2S] cluster</name>
        <dbReference type="ChEBI" id="CHEBI:190135"/>
    </ligand>
</feature>
<accession>A1HNJ2</accession>
<evidence type="ECO:0000256" key="2">
    <source>
        <dbReference type="PIRSR" id="PIRSR006816-2"/>
    </source>
</evidence>
<evidence type="ECO:0000313" key="4">
    <source>
        <dbReference type="EMBL" id="EAX48351.1"/>
    </source>
</evidence>
<dbReference type="Pfam" id="PF10418">
    <property type="entry name" value="DHODB_Fe-S_bind"/>
    <property type="match status" value="1"/>
</dbReference>
<dbReference type="InterPro" id="IPR050353">
    <property type="entry name" value="PyrK_electron_transfer"/>
</dbReference>
<dbReference type="InterPro" id="IPR012165">
    <property type="entry name" value="Cyt_c3_hydrogenase_gsu"/>
</dbReference>
<evidence type="ECO:0000313" key="5">
    <source>
        <dbReference type="Proteomes" id="UP000005139"/>
    </source>
</evidence>
<keyword evidence="1" id="KW-0285">Flavoprotein</keyword>
<dbReference type="InterPro" id="IPR017938">
    <property type="entry name" value="Riboflavin_synthase-like_b-brl"/>
</dbReference>
<feature type="binding site" evidence="1">
    <location>
        <begin position="62"/>
        <end position="64"/>
    </location>
    <ligand>
        <name>FAD</name>
        <dbReference type="ChEBI" id="CHEBI:57692"/>
    </ligand>
</feature>
<dbReference type="InterPro" id="IPR019480">
    <property type="entry name" value="Dihydroorotate_DH_Fe-S-bd"/>
</dbReference>
<dbReference type="GO" id="GO:0006221">
    <property type="term" value="P:pyrimidine nucleotide biosynthetic process"/>
    <property type="evidence" value="ECO:0007669"/>
    <property type="project" value="InterPro"/>
</dbReference>
<reference evidence="4 5" key="2">
    <citation type="submission" date="2007-01" db="EMBL/GenBank/DDBJ databases">
        <title>Sequencing of the draft genome and assembly of Thermosinus carboxydivorans Nor1.</title>
        <authorList>
            <consortium name="US DOE Joint Genome Institute (JGI-PGF)"/>
            <person name="Copeland A."/>
            <person name="Lucas S."/>
            <person name="Lapidus A."/>
            <person name="Barry K."/>
            <person name="Glavina del Rio T."/>
            <person name="Dalin E."/>
            <person name="Tice H."/>
            <person name="Bruce D."/>
            <person name="Pitluck S."/>
            <person name="Richardson P."/>
        </authorList>
    </citation>
    <scope>NUCLEOTIDE SEQUENCE [LARGE SCALE GENOMIC DNA]</scope>
    <source>
        <strain evidence="4 5">Nor1</strain>
    </source>
</reference>
<dbReference type="InterPro" id="IPR039261">
    <property type="entry name" value="FNR_nucleotide-bd"/>
</dbReference>
<keyword evidence="1" id="KW-0274">FAD</keyword>
<dbReference type="AlphaFoldDB" id="A1HNJ2"/>
<dbReference type="InterPro" id="IPR001433">
    <property type="entry name" value="OxRdtase_FAD/NAD-bd"/>
</dbReference>
<dbReference type="Gene3D" id="3.40.50.80">
    <property type="entry name" value="Nucleotide-binding domain of ferredoxin-NADP reductase (FNR) module"/>
    <property type="match status" value="1"/>
</dbReference>
<keyword evidence="5" id="KW-1185">Reference proteome</keyword>
<organism evidence="4 5">
    <name type="scientific">Thermosinus carboxydivorans Nor1</name>
    <dbReference type="NCBI Taxonomy" id="401526"/>
    <lineage>
        <taxon>Bacteria</taxon>
        <taxon>Bacillati</taxon>
        <taxon>Bacillota</taxon>
        <taxon>Negativicutes</taxon>
        <taxon>Selenomonadales</taxon>
        <taxon>Sporomusaceae</taxon>
        <taxon>Thermosinus</taxon>
    </lineage>
</organism>
<dbReference type="InterPro" id="IPR017927">
    <property type="entry name" value="FAD-bd_FR_type"/>
</dbReference>
<keyword evidence="2" id="KW-0001">2Fe-2S</keyword>
<evidence type="ECO:0000259" key="3">
    <source>
        <dbReference type="PROSITE" id="PS51384"/>
    </source>
</evidence>
<dbReference type="PANTHER" id="PTHR43513">
    <property type="entry name" value="DIHYDROOROTATE DEHYDROGENASE B (NAD(+)), ELECTRON TRANSFER SUBUNIT"/>
    <property type="match status" value="1"/>
</dbReference>
<keyword evidence="2" id="KW-0408">Iron</keyword>
<comment type="cofactor">
    <cofactor evidence="2">
        <name>[2Fe-2S] cluster</name>
        <dbReference type="ChEBI" id="CHEBI:190135"/>
    </cofactor>
    <text evidence="2">Binds 1 [2Fe-2S] cluster per subunit.</text>
</comment>
<dbReference type="PROSITE" id="PS51384">
    <property type="entry name" value="FAD_FR"/>
    <property type="match status" value="1"/>
</dbReference>
<dbReference type="NCBIfam" id="NF004862">
    <property type="entry name" value="PRK06222.1"/>
    <property type="match status" value="1"/>
</dbReference>
<dbReference type="SUPFAM" id="SSF52343">
    <property type="entry name" value="Ferredoxin reductase-like, C-terminal NADP-linked domain"/>
    <property type="match status" value="1"/>
</dbReference>
<dbReference type="GO" id="GO:0046872">
    <property type="term" value="F:metal ion binding"/>
    <property type="evidence" value="ECO:0007669"/>
    <property type="project" value="UniProtKB-KW"/>
</dbReference>